<reference evidence="2" key="1">
    <citation type="submission" date="2022-11" db="UniProtKB">
        <authorList>
            <consortium name="WormBaseParasite"/>
        </authorList>
    </citation>
    <scope>IDENTIFICATION</scope>
</reference>
<proteinExistence type="predicted"/>
<dbReference type="AlphaFoldDB" id="A0A914Z8U6"/>
<protein>
    <submittedName>
        <fullName evidence="2">Uncharacterized protein</fullName>
    </submittedName>
</protein>
<evidence type="ECO:0000313" key="2">
    <source>
        <dbReference type="WBParaSite" id="PSU_v2.g8257.t1"/>
    </source>
</evidence>
<dbReference type="WBParaSite" id="PSU_v2.g8257.t1">
    <property type="protein sequence ID" value="PSU_v2.g8257.t1"/>
    <property type="gene ID" value="PSU_v2.g8257"/>
</dbReference>
<dbReference type="InterPro" id="IPR036208">
    <property type="entry name" value="VHL_sf"/>
</dbReference>
<dbReference type="SUPFAM" id="SSF49468">
    <property type="entry name" value="VHL"/>
    <property type="match status" value="1"/>
</dbReference>
<keyword evidence="1" id="KW-1185">Reference proteome</keyword>
<accession>A0A914Z8U6</accession>
<sequence length="114" mass="13731">MFDGYLMMKITKITVISPQKRYVNNVTYYGHRWGFYDIKDGEIFTTNYNFYDDEEEMFYSPKLPNSYREGQESPKQYVFIHRPMQSLAYLALKVVATRPDFKELQLPTKIKVRF</sequence>
<organism evidence="1 2">
    <name type="scientific">Panagrolaimus superbus</name>
    <dbReference type="NCBI Taxonomy" id="310955"/>
    <lineage>
        <taxon>Eukaryota</taxon>
        <taxon>Metazoa</taxon>
        <taxon>Ecdysozoa</taxon>
        <taxon>Nematoda</taxon>
        <taxon>Chromadorea</taxon>
        <taxon>Rhabditida</taxon>
        <taxon>Tylenchina</taxon>
        <taxon>Panagrolaimomorpha</taxon>
        <taxon>Panagrolaimoidea</taxon>
        <taxon>Panagrolaimidae</taxon>
        <taxon>Panagrolaimus</taxon>
    </lineage>
</organism>
<evidence type="ECO:0000313" key="1">
    <source>
        <dbReference type="Proteomes" id="UP000887577"/>
    </source>
</evidence>
<dbReference type="Proteomes" id="UP000887577">
    <property type="component" value="Unplaced"/>
</dbReference>
<name>A0A914Z8U6_9BILA</name>